<evidence type="ECO:0000313" key="1">
    <source>
        <dbReference type="EMBL" id="EOQ95268.1"/>
    </source>
</evidence>
<keyword evidence="1" id="KW-0449">Lipoprotein</keyword>
<name>R8ZZB7_9LEPT</name>
<dbReference type="PROSITE" id="PS51257">
    <property type="entry name" value="PROKAR_LIPOPROTEIN"/>
    <property type="match status" value="1"/>
</dbReference>
<dbReference type="OrthoDB" id="343853at2"/>
<reference evidence="1" key="1">
    <citation type="submission" date="2013-04" db="EMBL/GenBank/DDBJ databases">
        <authorList>
            <person name="Harkins D.M."/>
            <person name="Durkin A.S."/>
            <person name="Brinkac L.M."/>
            <person name="Haft D.H."/>
            <person name="Selengut J.D."/>
            <person name="Sanka R."/>
            <person name="DePew J."/>
            <person name="Purushe J."/>
            <person name="Galloway R.L."/>
            <person name="Vinetz J.M."/>
            <person name="Sutton G.G."/>
            <person name="Nierman W.C."/>
            <person name="Fouts D.E."/>
        </authorList>
    </citation>
    <scope>NUCLEOTIDE SEQUENCE [LARGE SCALE GENOMIC DNA]</scope>
    <source>
        <strain evidence="1">CDC</strain>
    </source>
</reference>
<gene>
    <name evidence="1" type="ORF">LEP1GSC195_3167</name>
</gene>
<dbReference type="AlphaFoldDB" id="R8ZZB7"/>
<protein>
    <submittedName>
        <fullName evidence="1">Lipoprotein</fullName>
    </submittedName>
</protein>
<dbReference type="STRING" id="1218599.LEP1GSC195_3167"/>
<evidence type="ECO:0000313" key="2">
    <source>
        <dbReference type="Proteomes" id="UP000013984"/>
    </source>
</evidence>
<proteinExistence type="predicted"/>
<organism evidence="1 2">
    <name type="scientific">Leptospira wolbachii serovar Codice str. CDC</name>
    <dbReference type="NCBI Taxonomy" id="1218599"/>
    <lineage>
        <taxon>Bacteria</taxon>
        <taxon>Pseudomonadati</taxon>
        <taxon>Spirochaetota</taxon>
        <taxon>Spirochaetia</taxon>
        <taxon>Leptospirales</taxon>
        <taxon>Leptospiraceae</taxon>
        <taxon>Leptospira</taxon>
    </lineage>
</organism>
<sequence length="227" mass="26490">MHKLIVVLLFISTFSCKTFNYKWNLNGRTYLPINSSYEDESWKIIINEINETEELDNTNKYLKIKLTFQNKTKKYRNLKLRQTSFSEYNFNYILKNSFSGIVDVYKKNPDLVDLEHFYREAGITVKLKSKLKDIPERYERYKENAEKNSGFITLSCDGSNSGNEARRPDSTSDWLAPGETGEDYISCPLPQGLTLVSIFSIGDFEIPIKSEIFYHKDINNTYGDFIK</sequence>
<accession>R8ZZB7</accession>
<keyword evidence="2" id="KW-1185">Reference proteome</keyword>
<dbReference type="EMBL" id="AOGZ02000014">
    <property type="protein sequence ID" value="EOQ95268.1"/>
    <property type="molecule type" value="Genomic_DNA"/>
</dbReference>
<comment type="caution">
    <text evidence="1">The sequence shown here is derived from an EMBL/GenBank/DDBJ whole genome shotgun (WGS) entry which is preliminary data.</text>
</comment>
<dbReference type="Proteomes" id="UP000013984">
    <property type="component" value="Unassembled WGS sequence"/>
</dbReference>